<evidence type="ECO:0000313" key="1">
    <source>
        <dbReference type="EMBL" id="KAI1875396.1"/>
    </source>
</evidence>
<accession>A0A9P9WR60</accession>
<evidence type="ECO:0000313" key="2">
    <source>
        <dbReference type="Proteomes" id="UP000829685"/>
    </source>
</evidence>
<organism evidence="1 2">
    <name type="scientific">Neoarthrinium moseri</name>
    <dbReference type="NCBI Taxonomy" id="1658444"/>
    <lineage>
        <taxon>Eukaryota</taxon>
        <taxon>Fungi</taxon>
        <taxon>Dikarya</taxon>
        <taxon>Ascomycota</taxon>
        <taxon>Pezizomycotina</taxon>
        <taxon>Sordariomycetes</taxon>
        <taxon>Xylariomycetidae</taxon>
        <taxon>Amphisphaeriales</taxon>
        <taxon>Apiosporaceae</taxon>
        <taxon>Neoarthrinium</taxon>
    </lineage>
</organism>
<keyword evidence="2" id="KW-1185">Reference proteome</keyword>
<proteinExistence type="predicted"/>
<comment type="caution">
    <text evidence="1">The sequence shown here is derived from an EMBL/GenBank/DDBJ whole genome shotgun (WGS) entry which is preliminary data.</text>
</comment>
<name>A0A9P9WR60_9PEZI</name>
<dbReference type="Proteomes" id="UP000829685">
    <property type="component" value="Unassembled WGS sequence"/>
</dbReference>
<dbReference type="AlphaFoldDB" id="A0A9P9WR60"/>
<sequence length="81" mass="8658">MSRTHIWAATGTFGQESWVMQSVPRRGQQRAEGHGAIELDVSEMGRCVVPVRVRSGAGRGAFAWACCWAAAGLPLGGRLTC</sequence>
<gene>
    <name evidence="1" type="ORF">JX265_004454</name>
</gene>
<reference evidence="1" key="1">
    <citation type="submission" date="2021-03" db="EMBL/GenBank/DDBJ databases">
        <title>Revisited historic fungal species revealed as producer of novel bioactive compounds through whole genome sequencing and comparative genomics.</title>
        <authorList>
            <person name="Vignolle G.A."/>
            <person name="Hochenegger N."/>
            <person name="Mach R.L."/>
            <person name="Mach-Aigner A.R."/>
            <person name="Javad Rahimi M."/>
            <person name="Salim K.A."/>
            <person name="Chan C.M."/>
            <person name="Lim L.B.L."/>
            <person name="Cai F."/>
            <person name="Druzhinina I.S."/>
            <person name="U'Ren J.M."/>
            <person name="Derntl C."/>
        </authorList>
    </citation>
    <scope>NUCLEOTIDE SEQUENCE</scope>
    <source>
        <strain evidence="1">TUCIM 5799</strain>
    </source>
</reference>
<dbReference type="EMBL" id="JAFIMR010000008">
    <property type="protein sequence ID" value="KAI1875396.1"/>
    <property type="molecule type" value="Genomic_DNA"/>
</dbReference>
<protein>
    <submittedName>
        <fullName evidence="1">Uncharacterized protein</fullName>
    </submittedName>
</protein>